<dbReference type="NCBIfam" id="TIGR00116">
    <property type="entry name" value="tsf"/>
    <property type="match status" value="1"/>
</dbReference>
<comment type="caution">
    <text evidence="8">The sequence shown here is derived from an EMBL/GenBank/DDBJ whole genome shotgun (WGS) entry which is preliminary data.</text>
</comment>
<dbReference type="Proteomes" id="UP000727993">
    <property type="component" value="Unassembled WGS sequence"/>
</dbReference>
<evidence type="ECO:0000259" key="7">
    <source>
        <dbReference type="Pfam" id="PF00889"/>
    </source>
</evidence>
<reference evidence="8 9" key="1">
    <citation type="submission" date="2020-10" db="EMBL/GenBank/DDBJ databases">
        <title>Connecting structure to function with the recovery of over 1000 high-quality activated sludge metagenome-assembled genomes encoding full-length rRNA genes using long-read sequencing.</title>
        <authorList>
            <person name="Singleton C.M."/>
            <person name="Petriglieri F."/>
            <person name="Kristensen J.M."/>
            <person name="Kirkegaard R.H."/>
            <person name="Michaelsen T.Y."/>
            <person name="Andersen M.H."/>
            <person name="Karst S.M."/>
            <person name="Dueholm M.S."/>
            <person name="Nielsen P.H."/>
            <person name="Albertsen M."/>
        </authorList>
    </citation>
    <scope>NUCLEOTIDE SEQUENCE [LARGE SCALE GENOMIC DNA]</scope>
    <source>
        <strain evidence="8">Lyne_18-Q3-R50-59_MAXAC.006</strain>
    </source>
</reference>
<keyword evidence="6" id="KW-0963">Cytoplasm</keyword>
<dbReference type="PROSITE" id="PS01126">
    <property type="entry name" value="EF_TS_1"/>
    <property type="match status" value="1"/>
</dbReference>
<comment type="similarity">
    <text evidence="1 6">Belongs to the EF-Ts family.</text>
</comment>
<dbReference type="InterPro" id="IPR001816">
    <property type="entry name" value="Transl_elong_EFTs/EF1B"/>
</dbReference>
<name>A0A936TDT2_9ACTN</name>
<evidence type="ECO:0000256" key="4">
    <source>
        <dbReference type="ARBA" id="ARBA00022917"/>
    </source>
</evidence>
<evidence type="ECO:0000313" key="9">
    <source>
        <dbReference type="Proteomes" id="UP000727993"/>
    </source>
</evidence>
<evidence type="ECO:0000256" key="1">
    <source>
        <dbReference type="ARBA" id="ARBA00005532"/>
    </source>
</evidence>
<dbReference type="Gene3D" id="3.30.479.20">
    <property type="entry name" value="Elongation factor Ts, dimerisation domain"/>
    <property type="match status" value="2"/>
</dbReference>
<dbReference type="GO" id="GO:0003746">
    <property type="term" value="F:translation elongation factor activity"/>
    <property type="evidence" value="ECO:0007669"/>
    <property type="project" value="UniProtKB-UniRule"/>
</dbReference>
<dbReference type="Pfam" id="PF00889">
    <property type="entry name" value="EF_TS"/>
    <property type="match status" value="1"/>
</dbReference>
<comment type="function">
    <text evidence="5 6">Associates with the EF-Tu.GDP complex and induces the exchange of GDP to GTP. It remains bound to the aminoacyl-tRNA.EF-Tu.GTP complex up to the GTP hydrolysis stage on the ribosome.</text>
</comment>
<dbReference type="SUPFAM" id="SSF54713">
    <property type="entry name" value="Elongation factor Ts (EF-Ts), dimerisation domain"/>
    <property type="match status" value="2"/>
</dbReference>
<dbReference type="InterPro" id="IPR036402">
    <property type="entry name" value="EF-Ts_dimer_sf"/>
</dbReference>
<dbReference type="AlphaFoldDB" id="A0A936TDT2"/>
<evidence type="ECO:0000256" key="3">
    <source>
        <dbReference type="ARBA" id="ARBA00022768"/>
    </source>
</evidence>
<accession>A0A936TDT2</accession>
<sequence length="265" mass="28477">MSEVTAKDVKSLRDATGAGMMDAKRALVAADGDRDKAARILREKGLTKVAALEDRENNEGAVAMATEGNSAAMVQLKSETDFSAKADDFIELAQKMADAVLARGPEAVSELNDELDSLKLAKRENIEIGSAVRFEAADGNLLDAYLHVQDGRGVNGVLLEVTGTDDAELAHEVALHVAFAKPTAMTRDEVSSDLAAKALQSFEELTRKEGKPEQAVPKIVQGRMSSWYAERVLPEQGMFGEKQTVDERLGEASVVRFAQAIIGES</sequence>
<gene>
    <name evidence="6 8" type="primary">tsf</name>
    <name evidence="8" type="ORF">IPN02_05700</name>
</gene>
<dbReference type="EMBL" id="JADJZA010000001">
    <property type="protein sequence ID" value="MBK9296352.1"/>
    <property type="molecule type" value="Genomic_DNA"/>
</dbReference>
<comment type="caution">
    <text evidence="6">Lacks conserved residue(s) required for the propagation of feature annotation.</text>
</comment>
<dbReference type="InterPro" id="IPR018101">
    <property type="entry name" value="Transl_elong_Ts_CS"/>
</dbReference>
<evidence type="ECO:0000256" key="6">
    <source>
        <dbReference type="HAMAP-Rule" id="MF_00050"/>
    </source>
</evidence>
<dbReference type="FunFam" id="1.10.8.10:FF:000001">
    <property type="entry name" value="Elongation factor Ts"/>
    <property type="match status" value="1"/>
</dbReference>
<organism evidence="8 9">
    <name type="scientific">Candidatus Neomicrothrix subdominans</name>
    <dbReference type="NCBI Taxonomy" id="2954438"/>
    <lineage>
        <taxon>Bacteria</taxon>
        <taxon>Bacillati</taxon>
        <taxon>Actinomycetota</taxon>
        <taxon>Acidimicrobiia</taxon>
        <taxon>Acidimicrobiales</taxon>
        <taxon>Microthrixaceae</taxon>
        <taxon>Candidatus Neomicrothrix</taxon>
    </lineage>
</organism>
<dbReference type="Gene3D" id="1.10.286.20">
    <property type="match status" value="1"/>
</dbReference>
<evidence type="ECO:0000256" key="2">
    <source>
        <dbReference type="ARBA" id="ARBA00016956"/>
    </source>
</evidence>
<dbReference type="PANTHER" id="PTHR11741:SF0">
    <property type="entry name" value="ELONGATION FACTOR TS, MITOCHONDRIAL"/>
    <property type="match status" value="1"/>
</dbReference>
<dbReference type="InterPro" id="IPR009060">
    <property type="entry name" value="UBA-like_sf"/>
</dbReference>
<dbReference type="CDD" id="cd14275">
    <property type="entry name" value="UBA_EF-Ts"/>
    <property type="match status" value="1"/>
</dbReference>
<feature type="domain" description="Translation elongation factor EFTs/EF1B dimerisation" evidence="7">
    <location>
        <begin position="71"/>
        <end position="263"/>
    </location>
</feature>
<dbReference type="GO" id="GO:0005737">
    <property type="term" value="C:cytoplasm"/>
    <property type="evidence" value="ECO:0007669"/>
    <property type="project" value="UniProtKB-SubCell"/>
</dbReference>
<dbReference type="Gene3D" id="1.10.8.10">
    <property type="entry name" value="DNA helicase RuvA subunit, C-terminal domain"/>
    <property type="match status" value="1"/>
</dbReference>
<dbReference type="HAMAP" id="MF_00050">
    <property type="entry name" value="EF_Ts"/>
    <property type="match status" value="1"/>
</dbReference>
<evidence type="ECO:0000256" key="5">
    <source>
        <dbReference type="ARBA" id="ARBA00025453"/>
    </source>
</evidence>
<keyword evidence="3 6" id="KW-0251">Elongation factor</keyword>
<protein>
    <recommendedName>
        <fullName evidence="2 6">Elongation factor Ts</fullName>
        <shortName evidence="6">EF-Ts</shortName>
    </recommendedName>
</protein>
<dbReference type="InterPro" id="IPR014039">
    <property type="entry name" value="Transl_elong_EFTs/EF1B_dimer"/>
</dbReference>
<proteinExistence type="inferred from homology"/>
<dbReference type="SUPFAM" id="SSF46934">
    <property type="entry name" value="UBA-like"/>
    <property type="match status" value="1"/>
</dbReference>
<evidence type="ECO:0000313" key="8">
    <source>
        <dbReference type="EMBL" id="MBK9296352.1"/>
    </source>
</evidence>
<dbReference type="PANTHER" id="PTHR11741">
    <property type="entry name" value="ELONGATION FACTOR TS"/>
    <property type="match status" value="1"/>
</dbReference>
<comment type="subcellular location">
    <subcellularLocation>
        <location evidence="6">Cytoplasm</location>
    </subcellularLocation>
</comment>
<keyword evidence="4 6" id="KW-0648">Protein biosynthesis</keyword>